<proteinExistence type="predicted"/>
<protein>
    <submittedName>
        <fullName evidence="1">Uncharacterized protein</fullName>
    </submittedName>
</protein>
<gene>
    <name evidence="1" type="ORF">Mic7113_4116</name>
</gene>
<dbReference type="Proteomes" id="UP000010471">
    <property type="component" value="Chromosome"/>
</dbReference>
<dbReference type="EMBL" id="CP003630">
    <property type="protein sequence ID" value="AFZ19818.1"/>
    <property type="molecule type" value="Genomic_DNA"/>
</dbReference>
<evidence type="ECO:0000313" key="1">
    <source>
        <dbReference type="EMBL" id="AFZ19818.1"/>
    </source>
</evidence>
<dbReference type="KEGG" id="mic:Mic7113_4116"/>
<dbReference type="AlphaFoldDB" id="K9WHZ9"/>
<sequence>MTDQHPLFQKVEQARRRRGKVRDTEITLAHSSGGKAMRDLITENLLTNNNKSIDLNFINLTVRSLHLSRIRKPVKSLKLRQNMWNLMLSVAWNTPNRSILMFKFSKFLQKWEKV</sequence>
<evidence type="ECO:0000313" key="2">
    <source>
        <dbReference type="Proteomes" id="UP000010471"/>
    </source>
</evidence>
<name>K9WHZ9_9CYAN</name>
<dbReference type="STRING" id="1173027.Mic7113_4116"/>
<keyword evidence="2" id="KW-1185">Reference proteome</keyword>
<organism evidence="1 2">
    <name type="scientific">Allocoleopsis franciscana PCC 7113</name>
    <dbReference type="NCBI Taxonomy" id="1173027"/>
    <lineage>
        <taxon>Bacteria</taxon>
        <taxon>Bacillati</taxon>
        <taxon>Cyanobacteriota</taxon>
        <taxon>Cyanophyceae</taxon>
        <taxon>Coleofasciculales</taxon>
        <taxon>Coleofasciculaceae</taxon>
        <taxon>Allocoleopsis</taxon>
        <taxon>Allocoleopsis franciscana</taxon>
    </lineage>
</organism>
<dbReference type="HOGENOM" id="CLU_2118248_0_0_3"/>
<dbReference type="eggNOG" id="COG0309">
    <property type="taxonomic scope" value="Bacteria"/>
</dbReference>
<reference evidence="1 2" key="1">
    <citation type="submission" date="2012-06" db="EMBL/GenBank/DDBJ databases">
        <title>Finished chromosome of genome of Microcoleus sp. PCC 7113.</title>
        <authorList>
            <consortium name="US DOE Joint Genome Institute"/>
            <person name="Gugger M."/>
            <person name="Coursin T."/>
            <person name="Rippka R."/>
            <person name="Tandeau De Marsac N."/>
            <person name="Huntemann M."/>
            <person name="Wei C.-L."/>
            <person name="Han J."/>
            <person name="Detter J.C."/>
            <person name="Han C."/>
            <person name="Tapia R."/>
            <person name="Chen A."/>
            <person name="Kyrpides N."/>
            <person name="Mavromatis K."/>
            <person name="Markowitz V."/>
            <person name="Szeto E."/>
            <person name="Ivanova N."/>
            <person name="Pagani I."/>
            <person name="Pati A."/>
            <person name="Goodwin L."/>
            <person name="Nordberg H.P."/>
            <person name="Cantor M.N."/>
            <person name="Hua S.X."/>
            <person name="Woyke T."/>
            <person name="Kerfeld C.A."/>
        </authorList>
    </citation>
    <scope>NUCLEOTIDE SEQUENCE [LARGE SCALE GENOMIC DNA]</scope>
    <source>
        <strain evidence="1 2">PCC 7113</strain>
    </source>
</reference>
<accession>K9WHZ9</accession>